<evidence type="ECO:0000256" key="3">
    <source>
        <dbReference type="ARBA" id="ARBA00022448"/>
    </source>
</evidence>
<protein>
    <submittedName>
        <fullName evidence="9">Iron ABC transporter permease</fullName>
    </submittedName>
</protein>
<dbReference type="SUPFAM" id="SSF81345">
    <property type="entry name" value="ABC transporter involved in vitamin B12 uptake, BtuC"/>
    <property type="match status" value="1"/>
</dbReference>
<dbReference type="Gene3D" id="1.10.3470.10">
    <property type="entry name" value="ABC transporter involved in vitamin B12 uptake, BtuC"/>
    <property type="match status" value="1"/>
</dbReference>
<keyword evidence="10" id="KW-1185">Reference proteome</keyword>
<dbReference type="Pfam" id="PF01032">
    <property type="entry name" value="FecCD"/>
    <property type="match status" value="1"/>
</dbReference>
<evidence type="ECO:0000256" key="2">
    <source>
        <dbReference type="ARBA" id="ARBA00007935"/>
    </source>
</evidence>
<dbReference type="EMBL" id="LFXA01000017">
    <property type="protein sequence ID" value="KNB49792.1"/>
    <property type="molecule type" value="Genomic_DNA"/>
</dbReference>
<feature type="transmembrane region" description="Helical" evidence="8">
    <location>
        <begin position="246"/>
        <end position="270"/>
    </location>
</feature>
<comment type="subcellular location">
    <subcellularLocation>
        <location evidence="1">Cell membrane</location>
        <topology evidence="1">Multi-pass membrane protein</topology>
    </subcellularLocation>
</comment>
<evidence type="ECO:0000256" key="7">
    <source>
        <dbReference type="ARBA" id="ARBA00023136"/>
    </source>
</evidence>
<proteinExistence type="inferred from homology"/>
<dbReference type="STRING" id="1678637.AC230_23800"/>
<comment type="similarity">
    <text evidence="2">Belongs to the binding-protein-dependent transport system permease family. FecCD subfamily.</text>
</comment>
<organism evidence="9 10">
    <name type="scientific">Streptomyces caatingaensis</name>
    <dbReference type="NCBI Taxonomy" id="1678637"/>
    <lineage>
        <taxon>Bacteria</taxon>
        <taxon>Bacillati</taxon>
        <taxon>Actinomycetota</taxon>
        <taxon>Actinomycetes</taxon>
        <taxon>Kitasatosporales</taxon>
        <taxon>Streptomycetaceae</taxon>
        <taxon>Streptomyces</taxon>
    </lineage>
</organism>
<keyword evidence="3" id="KW-0813">Transport</keyword>
<evidence type="ECO:0000256" key="6">
    <source>
        <dbReference type="ARBA" id="ARBA00022989"/>
    </source>
</evidence>
<dbReference type="AlphaFoldDB" id="A0A0K9XAW4"/>
<reference evidence="10" key="1">
    <citation type="submission" date="2015-07" db="EMBL/GenBank/DDBJ databases">
        <title>Draft genome sequence of Streptomyces sp. CMAA 1322, a bacterium isolated from Caatinga biome, from dry forest semiarid of Brazil.</title>
        <authorList>
            <person name="Santos S.N."/>
            <person name="Gacesa R."/>
            <person name="Taketani R.G."/>
            <person name="Long P.F."/>
            <person name="Melo I.S."/>
        </authorList>
    </citation>
    <scope>NUCLEOTIDE SEQUENCE [LARGE SCALE GENOMIC DNA]</scope>
    <source>
        <strain evidence="10">CMAA 1322</strain>
    </source>
</reference>
<dbReference type="GO" id="GO:0005886">
    <property type="term" value="C:plasma membrane"/>
    <property type="evidence" value="ECO:0007669"/>
    <property type="project" value="UniProtKB-SubCell"/>
</dbReference>
<name>A0A0K9XAW4_9ACTN</name>
<evidence type="ECO:0000256" key="8">
    <source>
        <dbReference type="SAM" id="Phobius"/>
    </source>
</evidence>
<dbReference type="InterPro" id="IPR000522">
    <property type="entry name" value="ABC_transptr_permease_BtuC"/>
</dbReference>
<dbReference type="Proteomes" id="UP000037288">
    <property type="component" value="Unassembled WGS sequence"/>
</dbReference>
<dbReference type="OrthoDB" id="9782305at2"/>
<dbReference type="GO" id="GO:0033214">
    <property type="term" value="P:siderophore-iron import into cell"/>
    <property type="evidence" value="ECO:0007669"/>
    <property type="project" value="TreeGrafter"/>
</dbReference>
<feature type="transmembrane region" description="Helical" evidence="8">
    <location>
        <begin position="204"/>
        <end position="226"/>
    </location>
</feature>
<evidence type="ECO:0000313" key="9">
    <source>
        <dbReference type="EMBL" id="KNB49792.1"/>
    </source>
</evidence>
<sequence>MASGPPPTGPSRGKRRLALGLVAILVVLAVLTVASVMLGARSLPARTVWDALFHFDPDNSRHLAVRSLRLPRTAVGLLAGAALGLAGVVMQGLTRNPLADPGLLGVNSGAALGVVLGINVFGVTALSGYVWFALAGAAVAAAVVYAVSSLGGAGVTPLKLALGGVALTAVLSSATNAVLLLDVGTFDQFRFWQVGSLAGRDEDVVAQAAPFVAVGALVALALARSLDALALGDDLATALGRRVGRVRLTGAVAVVLLCGAATAMAGPIGFVGLTVPHAVRLLTGPGHRWLLPYSMLAAPALLLLADIAGRLVIRPGELQVGIVTAAIGAPFFMALARRRRMGAL</sequence>
<keyword evidence="6 8" id="KW-1133">Transmembrane helix</keyword>
<evidence type="ECO:0000256" key="1">
    <source>
        <dbReference type="ARBA" id="ARBA00004651"/>
    </source>
</evidence>
<feature type="transmembrane region" description="Helical" evidence="8">
    <location>
        <begin position="129"/>
        <end position="148"/>
    </location>
</feature>
<dbReference type="PANTHER" id="PTHR30472">
    <property type="entry name" value="FERRIC ENTEROBACTIN TRANSPORT SYSTEM PERMEASE PROTEIN"/>
    <property type="match status" value="1"/>
</dbReference>
<dbReference type="PANTHER" id="PTHR30472:SF1">
    <property type="entry name" value="FE(3+) DICITRATE TRANSPORT SYSTEM PERMEASE PROTEIN FECC-RELATED"/>
    <property type="match status" value="1"/>
</dbReference>
<dbReference type="FunFam" id="1.10.3470.10:FF:000001">
    <property type="entry name" value="Vitamin B12 ABC transporter permease BtuC"/>
    <property type="match status" value="1"/>
</dbReference>
<feature type="transmembrane region" description="Helical" evidence="8">
    <location>
        <begin position="160"/>
        <end position="183"/>
    </location>
</feature>
<keyword evidence="4" id="KW-1003">Cell membrane</keyword>
<accession>A0A0K9XAW4</accession>
<feature type="transmembrane region" description="Helical" evidence="8">
    <location>
        <begin position="70"/>
        <end position="90"/>
    </location>
</feature>
<evidence type="ECO:0000256" key="4">
    <source>
        <dbReference type="ARBA" id="ARBA00022475"/>
    </source>
</evidence>
<evidence type="ECO:0000256" key="5">
    <source>
        <dbReference type="ARBA" id="ARBA00022692"/>
    </source>
</evidence>
<dbReference type="CDD" id="cd06550">
    <property type="entry name" value="TM_ABC_iron-siderophores_like"/>
    <property type="match status" value="1"/>
</dbReference>
<feature type="transmembrane region" description="Helical" evidence="8">
    <location>
        <begin position="102"/>
        <end position="122"/>
    </location>
</feature>
<dbReference type="InterPro" id="IPR037294">
    <property type="entry name" value="ABC_BtuC-like"/>
</dbReference>
<keyword evidence="7 8" id="KW-0472">Membrane</keyword>
<dbReference type="GO" id="GO:0022857">
    <property type="term" value="F:transmembrane transporter activity"/>
    <property type="evidence" value="ECO:0007669"/>
    <property type="project" value="InterPro"/>
</dbReference>
<evidence type="ECO:0000313" key="10">
    <source>
        <dbReference type="Proteomes" id="UP000037288"/>
    </source>
</evidence>
<dbReference type="PATRIC" id="fig|1678637.3.peg.5097"/>
<feature type="transmembrane region" description="Helical" evidence="8">
    <location>
        <begin position="318"/>
        <end position="336"/>
    </location>
</feature>
<feature type="transmembrane region" description="Helical" evidence="8">
    <location>
        <begin position="290"/>
        <end position="312"/>
    </location>
</feature>
<comment type="caution">
    <text evidence="9">The sequence shown here is derived from an EMBL/GenBank/DDBJ whole genome shotgun (WGS) entry which is preliminary data.</text>
</comment>
<gene>
    <name evidence="9" type="ORF">AC230_23800</name>
</gene>
<keyword evidence="5 8" id="KW-0812">Transmembrane</keyword>
<feature type="transmembrane region" description="Helical" evidence="8">
    <location>
        <begin position="17"/>
        <end position="38"/>
    </location>
</feature>
<dbReference type="RefSeq" id="WP_049718342.1">
    <property type="nucleotide sequence ID" value="NZ_LFXA01000017.1"/>
</dbReference>